<keyword evidence="3" id="KW-1185">Reference proteome</keyword>
<gene>
    <name evidence="2" type="ORF">SEVIR_9G504850v2</name>
</gene>
<feature type="region of interest" description="Disordered" evidence="1">
    <location>
        <begin position="49"/>
        <end position="70"/>
    </location>
</feature>
<sequence>MGCGWRATRPIPRTGRWLADCAICATNPSPRRPFTRPWLVLIGTPGMKTTELSDEDTGYPGSRSNPRQKIGHVGSQSFFCLSNGSQSSS</sequence>
<dbReference type="EMBL" id="CM016560">
    <property type="protein sequence ID" value="TKV97596.1"/>
    <property type="molecule type" value="Genomic_DNA"/>
</dbReference>
<evidence type="ECO:0000313" key="2">
    <source>
        <dbReference type="EMBL" id="TKV97596.1"/>
    </source>
</evidence>
<name>A0A4U6TJR1_SETVI</name>
<proteinExistence type="predicted"/>
<evidence type="ECO:0000256" key="1">
    <source>
        <dbReference type="SAM" id="MobiDB-lite"/>
    </source>
</evidence>
<dbReference type="Gramene" id="TKV97596">
    <property type="protein sequence ID" value="TKV97596"/>
    <property type="gene ID" value="SEVIR_9G504850v2"/>
</dbReference>
<protein>
    <submittedName>
        <fullName evidence="2">Uncharacterized protein</fullName>
    </submittedName>
</protein>
<accession>A0A4U6TJR1</accession>
<dbReference type="AlphaFoldDB" id="A0A4U6TJR1"/>
<dbReference type="Proteomes" id="UP000298652">
    <property type="component" value="Chromosome 9"/>
</dbReference>
<organism evidence="2 3">
    <name type="scientific">Setaria viridis</name>
    <name type="common">Green bristlegrass</name>
    <name type="synonym">Setaria italica subsp. viridis</name>
    <dbReference type="NCBI Taxonomy" id="4556"/>
    <lineage>
        <taxon>Eukaryota</taxon>
        <taxon>Viridiplantae</taxon>
        <taxon>Streptophyta</taxon>
        <taxon>Embryophyta</taxon>
        <taxon>Tracheophyta</taxon>
        <taxon>Spermatophyta</taxon>
        <taxon>Magnoliopsida</taxon>
        <taxon>Liliopsida</taxon>
        <taxon>Poales</taxon>
        <taxon>Poaceae</taxon>
        <taxon>PACMAD clade</taxon>
        <taxon>Panicoideae</taxon>
        <taxon>Panicodae</taxon>
        <taxon>Paniceae</taxon>
        <taxon>Cenchrinae</taxon>
        <taxon>Setaria</taxon>
    </lineage>
</organism>
<evidence type="ECO:0000313" key="3">
    <source>
        <dbReference type="Proteomes" id="UP000298652"/>
    </source>
</evidence>
<reference evidence="2" key="1">
    <citation type="submission" date="2019-03" db="EMBL/GenBank/DDBJ databases">
        <title>WGS assembly of Setaria viridis.</title>
        <authorList>
            <person name="Huang P."/>
            <person name="Jenkins J."/>
            <person name="Grimwood J."/>
            <person name="Barry K."/>
            <person name="Healey A."/>
            <person name="Mamidi S."/>
            <person name="Sreedasyam A."/>
            <person name="Shu S."/>
            <person name="Feldman M."/>
            <person name="Wu J."/>
            <person name="Yu Y."/>
            <person name="Chen C."/>
            <person name="Johnson J."/>
            <person name="Rokhsar D."/>
            <person name="Baxter I."/>
            <person name="Schmutz J."/>
            <person name="Brutnell T."/>
            <person name="Kellogg E."/>
        </authorList>
    </citation>
    <scope>NUCLEOTIDE SEQUENCE [LARGE SCALE GENOMIC DNA]</scope>
</reference>